<dbReference type="Pfam" id="PF04884">
    <property type="entry name" value="UVB_sens_prot"/>
    <property type="match status" value="1"/>
</dbReference>
<dbReference type="EMBL" id="MCGT01000012">
    <property type="protein sequence ID" value="ORX55129.1"/>
    <property type="molecule type" value="Genomic_DNA"/>
</dbReference>
<evidence type="ECO:0000256" key="2">
    <source>
        <dbReference type="ARBA" id="ARBA00007558"/>
    </source>
</evidence>
<dbReference type="GO" id="GO:0016020">
    <property type="term" value="C:membrane"/>
    <property type="evidence" value="ECO:0007669"/>
    <property type="project" value="UniProtKB-SubCell"/>
</dbReference>
<name>A0A1X2GJD7_9FUNG</name>
<comment type="caution">
    <text evidence="8">The sequence shown here is derived from an EMBL/GenBank/DDBJ whole genome shotgun (WGS) entry which is preliminary data.</text>
</comment>
<reference evidence="8 9" key="1">
    <citation type="submission" date="2016-07" db="EMBL/GenBank/DDBJ databases">
        <title>Pervasive Adenine N6-methylation of Active Genes in Fungi.</title>
        <authorList>
            <consortium name="DOE Joint Genome Institute"/>
            <person name="Mondo S.J."/>
            <person name="Dannebaum R.O."/>
            <person name="Kuo R.C."/>
            <person name="Labutti K."/>
            <person name="Haridas S."/>
            <person name="Kuo A."/>
            <person name="Salamov A."/>
            <person name="Ahrendt S.R."/>
            <person name="Lipzen A."/>
            <person name="Sullivan W."/>
            <person name="Andreopoulos W.B."/>
            <person name="Clum A."/>
            <person name="Lindquist E."/>
            <person name="Daum C."/>
            <person name="Ramamoorthy G.K."/>
            <person name="Gryganskyi A."/>
            <person name="Culley D."/>
            <person name="Magnuson J.K."/>
            <person name="James T.Y."/>
            <person name="O'Malley M.A."/>
            <person name="Stajich J.E."/>
            <person name="Spatafora J.W."/>
            <person name="Visel A."/>
            <person name="Grigoriev I.V."/>
        </authorList>
    </citation>
    <scope>NUCLEOTIDE SEQUENCE [LARGE SCALE GENOMIC DNA]</scope>
    <source>
        <strain evidence="8 9">NRRL 3301</strain>
    </source>
</reference>
<dbReference type="OrthoDB" id="19606at2759"/>
<keyword evidence="5" id="KW-0472">Membrane</keyword>
<dbReference type="InterPro" id="IPR055412">
    <property type="entry name" value="UVB_sens_C"/>
</dbReference>
<dbReference type="PANTHER" id="PTHR12770">
    <property type="entry name" value="RUS1 FAMILY PROTEIN C16ORF58"/>
    <property type="match status" value="1"/>
</dbReference>
<dbReference type="Pfam" id="PF24160">
    <property type="entry name" value="UVB_sens_C"/>
    <property type="match status" value="1"/>
</dbReference>
<comment type="subcellular location">
    <subcellularLocation>
        <location evidence="1">Membrane</location>
    </subcellularLocation>
</comment>
<organism evidence="8 9">
    <name type="scientific">Hesseltinella vesiculosa</name>
    <dbReference type="NCBI Taxonomy" id="101127"/>
    <lineage>
        <taxon>Eukaryota</taxon>
        <taxon>Fungi</taxon>
        <taxon>Fungi incertae sedis</taxon>
        <taxon>Mucoromycota</taxon>
        <taxon>Mucoromycotina</taxon>
        <taxon>Mucoromycetes</taxon>
        <taxon>Mucorales</taxon>
        <taxon>Cunninghamellaceae</taxon>
        <taxon>Hesseltinella</taxon>
    </lineage>
</organism>
<comment type="similarity">
    <text evidence="2">Belongs to the RUS1 family.</text>
</comment>
<gene>
    <name evidence="8" type="ORF">DM01DRAFT_1335428</name>
</gene>
<proteinExistence type="inferred from homology"/>
<dbReference type="InterPro" id="IPR054549">
    <property type="entry name" value="UVB_sens_RUS_dom"/>
</dbReference>
<keyword evidence="3" id="KW-0812">Transmembrane</keyword>
<evidence type="ECO:0000313" key="9">
    <source>
        <dbReference type="Proteomes" id="UP000242146"/>
    </source>
</evidence>
<keyword evidence="4" id="KW-1133">Transmembrane helix</keyword>
<feature type="domain" description="Protein root UVB sensitive/RUS" evidence="6">
    <location>
        <begin position="55"/>
        <end position="288"/>
    </location>
</feature>
<dbReference type="InterPro" id="IPR006968">
    <property type="entry name" value="RUS_fam"/>
</dbReference>
<dbReference type="AlphaFoldDB" id="A0A1X2GJD7"/>
<protein>
    <submittedName>
        <fullName evidence="8">DUF647-domain-containing protein</fullName>
    </submittedName>
</protein>
<evidence type="ECO:0000259" key="6">
    <source>
        <dbReference type="Pfam" id="PF04884"/>
    </source>
</evidence>
<evidence type="ECO:0000256" key="4">
    <source>
        <dbReference type="ARBA" id="ARBA00022989"/>
    </source>
</evidence>
<feature type="domain" description="Root UVB sensitive protein C-terminal" evidence="7">
    <location>
        <begin position="317"/>
        <end position="432"/>
    </location>
</feature>
<evidence type="ECO:0000256" key="5">
    <source>
        <dbReference type="ARBA" id="ARBA00023136"/>
    </source>
</evidence>
<accession>A0A1X2GJD7</accession>
<evidence type="ECO:0000259" key="7">
    <source>
        <dbReference type="Pfam" id="PF24160"/>
    </source>
</evidence>
<evidence type="ECO:0000256" key="3">
    <source>
        <dbReference type="ARBA" id="ARBA00022692"/>
    </source>
</evidence>
<evidence type="ECO:0000256" key="1">
    <source>
        <dbReference type="ARBA" id="ARBA00004370"/>
    </source>
</evidence>
<keyword evidence="9" id="KW-1185">Reference proteome</keyword>
<sequence length="446" mass="49821">MAKIKPSTTTKTCIAAPVTSPGLTWEWLHTPASSSAGSSSHEQPRATSSLPFVNSVKQNLRELFLPVGYPDNLHPCYKNFHMWLALETYVGSCIGVLCSQAMLASLGLGTVEATSGAVIKYILKDGIGEVGKLFFIKSFASSFDSHPKTWKFVCEILSSVGSFLQLCTSIAPTKMFLPLASVGNAFELVHESVWIASHMTFTKQFSPNGNIGDIVAKDDAQMSTAHLLGMLSGVGLIAVCDSPTFLFTMFAILSPINIWSTYKMIQVSKFEILNQAKVTLLTRGFIDRGYVENYDGLADKEIGFGEWIRPGKGNIHYKIRMGASADEAFRSTEEISNAIHLLCGERYLLNFDKAKNTMFILYHDNAEANDYMKSILHANKMYDLVSSQHIAKDTHWEAYWQTMADAHDWTNSHFDAFIKSLDDHQWQRETVYWNDTGKRVTWDQPT</sequence>
<evidence type="ECO:0000313" key="8">
    <source>
        <dbReference type="EMBL" id="ORX55129.1"/>
    </source>
</evidence>
<dbReference type="Proteomes" id="UP000242146">
    <property type="component" value="Unassembled WGS sequence"/>
</dbReference>
<dbReference type="PANTHER" id="PTHR12770:SF31">
    <property type="entry name" value="RUS FAMILY MEMBER 1"/>
    <property type="match status" value="1"/>
</dbReference>